<comment type="similarity">
    <text evidence="3 8">Belongs to the DDOST 48 kDa subunit family.</text>
</comment>
<comment type="function">
    <text evidence="8">Subunit of the oligosaccharyl transferase (OST) complex that catalyzes the initial transfer of a defined glycan (Glc(3)Man(9)GlcNAc(2) in eukaryotes) from the lipid carrier dolichol-pyrophosphate to an asparagine residue within an Asn-X-Ser/Thr consensus motif in nascent polypeptide chains, the first step in protein N-glycosylation. N-glycosylation occurs cotranslationally and the complex associates with the Sec61 complex at the channel-forming translocon complex that mediates protein translocation across the endoplasmic reticulum (ER).</text>
</comment>
<comment type="subunit">
    <text evidence="8">Component of the oligosaccharyltransferase (OST) complex.</text>
</comment>
<reference evidence="11 12" key="1">
    <citation type="submission" date="2024-03" db="EMBL/GenBank/DDBJ databases">
        <title>Complete genome sequence of the green alga Chloropicon roscoffensis RCC1871.</title>
        <authorList>
            <person name="Lemieux C."/>
            <person name="Pombert J.-F."/>
            <person name="Otis C."/>
            <person name="Turmel M."/>
        </authorList>
    </citation>
    <scope>NUCLEOTIDE SEQUENCE [LARGE SCALE GENOMIC DNA]</scope>
    <source>
        <strain evidence="11 12">RCC1871</strain>
    </source>
</reference>
<keyword evidence="12" id="KW-1185">Reference proteome</keyword>
<comment type="subcellular location">
    <subcellularLocation>
        <location evidence="8">Endoplasmic reticulum membrane</location>
        <topology evidence="8">Single-pass type I membrane protein</topology>
    </subcellularLocation>
    <subcellularLocation>
        <location evidence="1">Membrane</location>
        <topology evidence="1">Single-pass type I membrane protein</topology>
    </subcellularLocation>
</comment>
<organism evidence="11 12">
    <name type="scientific">Chloropicon roscoffensis</name>
    <dbReference type="NCBI Taxonomy" id="1461544"/>
    <lineage>
        <taxon>Eukaryota</taxon>
        <taxon>Viridiplantae</taxon>
        <taxon>Chlorophyta</taxon>
        <taxon>Chloropicophyceae</taxon>
        <taxon>Chloropicales</taxon>
        <taxon>Chloropicaceae</taxon>
        <taxon>Chloropicon</taxon>
    </lineage>
</organism>
<feature type="domain" description="OST48 N-terminal" evidence="9">
    <location>
        <begin position="32"/>
        <end position="286"/>
    </location>
</feature>
<evidence type="ECO:0000256" key="1">
    <source>
        <dbReference type="ARBA" id="ARBA00004479"/>
    </source>
</evidence>
<dbReference type="InterPro" id="IPR055459">
    <property type="entry name" value="OST48_MD"/>
</dbReference>
<feature type="domain" description="OST48 middle" evidence="10">
    <location>
        <begin position="312"/>
        <end position="443"/>
    </location>
</feature>
<evidence type="ECO:0000313" key="11">
    <source>
        <dbReference type="EMBL" id="WZN66764.1"/>
    </source>
</evidence>
<dbReference type="PANTHER" id="PTHR10830:SF0">
    <property type="entry name" value="DOLICHYL-DIPHOSPHOOLIGOSACCHARIDE--PROTEIN GLYCOSYLTRANSFERASE 48 KDA SUBUNIT"/>
    <property type="match status" value="1"/>
</dbReference>
<dbReference type="InterPro" id="IPR005013">
    <property type="entry name" value="DDOST_48_kDa_subunit"/>
</dbReference>
<dbReference type="InterPro" id="IPR055457">
    <property type="entry name" value="OST48_N"/>
</dbReference>
<dbReference type="GO" id="GO:0008250">
    <property type="term" value="C:oligosaccharyltransferase complex"/>
    <property type="evidence" value="ECO:0007669"/>
    <property type="project" value="TreeGrafter"/>
</dbReference>
<evidence type="ECO:0000259" key="9">
    <source>
        <dbReference type="Pfam" id="PF03345"/>
    </source>
</evidence>
<accession>A0AAX4PK96</accession>
<gene>
    <name evidence="11" type="ORF">HKI87_16g83340</name>
</gene>
<proteinExistence type="inferred from homology"/>
<evidence type="ECO:0000259" key="10">
    <source>
        <dbReference type="Pfam" id="PF23358"/>
    </source>
</evidence>
<keyword evidence="8" id="KW-0732">Signal</keyword>
<comment type="pathway">
    <text evidence="2 8">Protein modification; protein glycosylation.</text>
</comment>
<evidence type="ECO:0000256" key="5">
    <source>
        <dbReference type="ARBA" id="ARBA00022824"/>
    </source>
</evidence>
<evidence type="ECO:0000256" key="4">
    <source>
        <dbReference type="ARBA" id="ARBA00022692"/>
    </source>
</evidence>
<evidence type="ECO:0000256" key="7">
    <source>
        <dbReference type="ARBA" id="ARBA00023136"/>
    </source>
</evidence>
<sequence>MGIMLVLMLVLVCGQSVIAAVPDPTSLHQARKTLVVLGAGATEKTHSGLLASLRTRSDGHGGTMEVVKSKEAAAKSFHFRKWDRWSYDSLVLLAPDLTHLGGEKLAGVVNDFVLSGRSVMLTGSDEMSSEVRDLAKLLGVSFHESFVDGGSKNTRVLDFFQNDGGHAEQILATGYADDAGAILSDAAKKKPLLWSGVGSSLGDDNPLAAGAVRAHSTSFCPTRKGFMSKKKGMGRFVGAQISLVSVVQARNNARAVVTGSIDMLSDASRRPETSNAAVCEDLTDWVLGYKSLLRQRDFSHALVEGQGVPGQTQEVYRIKDKLRVTTRVEEWSAAKQAWLPFGREDLQVEFTMLDPHLRKTFSKDLQGTYVADVTAPDVYGVFKFVVDYNRVGYSYIHFEEQVPIRPYRHDEYERFIVAAYPYYASIFSTMGAFFLFGLSVLYTK</sequence>
<protein>
    <recommendedName>
        <fullName evidence="8">Dolichyl-diphosphooligosaccharide--protein glycosyltransferase 48 kDa subunit</fullName>
        <shortName evidence="8">Oligosaccharyl transferase 48 kDa subunit</shortName>
    </recommendedName>
</protein>
<dbReference type="Pfam" id="PF03345">
    <property type="entry name" value="OST48_N"/>
    <property type="match status" value="1"/>
</dbReference>
<feature type="chain" id="PRO_5043097689" description="Dolichyl-diphosphooligosaccharide--protein glycosyltransferase 48 kDa subunit" evidence="8">
    <location>
        <begin position="20"/>
        <end position="444"/>
    </location>
</feature>
<keyword evidence="4 8" id="KW-0812">Transmembrane</keyword>
<keyword evidence="7 8" id="KW-0472">Membrane</keyword>
<keyword evidence="6 8" id="KW-1133">Transmembrane helix</keyword>
<dbReference type="EMBL" id="CP151516">
    <property type="protein sequence ID" value="WZN66764.1"/>
    <property type="molecule type" value="Genomic_DNA"/>
</dbReference>
<evidence type="ECO:0000256" key="3">
    <source>
        <dbReference type="ARBA" id="ARBA00008743"/>
    </source>
</evidence>
<dbReference type="PANTHER" id="PTHR10830">
    <property type="entry name" value="DOLICHYL-DIPHOSPHOOLIGOSACCHARIDE--PROTEIN GLYCOSYLTRANSFERASE 48 KDA SUBUNIT"/>
    <property type="match status" value="1"/>
</dbReference>
<evidence type="ECO:0000256" key="2">
    <source>
        <dbReference type="ARBA" id="ARBA00004922"/>
    </source>
</evidence>
<evidence type="ECO:0000313" key="12">
    <source>
        <dbReference type="Proteomes" id="UP001472866"/>
    </source>
</evidence>
<dbReference type="AlphaFoldDB" id="A0AAX4PK96"/>
<dbReference type="Pfam" id="PF23358">
    <property type="entry name" value="OST48_MD"/>
    <property type="match status" value="1"/>
</dbReference>
<feature type="signal peptide" evidence="8">
    <location>
        <begin position="1"/>
        <end position="19"/>
    </location>
</feature>
<feature type="transmembrane region" description="Helical" evidence="8">
    <location>
        <begin position="420"/>
        <end position="442"/>
    </location>
</feature>
<dbReference type="Proteomes" id="UP001472866">
    <property type="component" value="Chromosome 16"/>
</dbReference>
<evidence type="ECO:0000256" key="8">
    <source>
        <dbReference type="RuleBase" id="RU361142"/>
    </source>
</evidence>
<keyword evidence="5 8" id="KW-0256">Endoplasmic reticulum</keyword>
<evidence type="ECO:0000256" key="6">
    <source>
        <dbReference type="ARBA" id="ARBA00022989"/>
    </source>
</evidence>
<dbReference type="GO" id="GO:0018279">
    <property type="term" value="P:protein N-linked glycosylation via asparagine"/>
    <property type="evidence" value="ECO:0007669"/>
    <property type="project" value="UniProtKB-UniRule"/>
</dbReference>
<name>A0AAX4PK96_9CHLO</name>